<keyword evidence="5" id="KW-1185">Reference proteome</keyword>
<keyword evidence="2 4" id="KW-0808">Transferase</keyword>
<dbReference type="InterPro" id="IPR051259">
    <property type="entry name" value="rRNA_Methyltransferase"/>
</dbReference>
<keyword evidence="1 4" id="KW-0489">Methyltransferase</keyword>
<dbReference type="GO" id="GO:0008173">
    <property type="term" value="F:RNA methyltransferase activity"/>
    <property type="evidence" value="ECO:0007669"/>
    <property type="project" value="InterPro"/>
</dbReference>
<dbReference type="InterPro" id="IPR029028">
    <property type="entry name" value="Alpha/beta_knot_MTases"/>
</dbReference>
<protein>
    <submittedName>
        <fullName evidence="4">TrmH family RNA methyltransferase</fullName>
    </submittedName>
</protein>
<feature type="domain" description="tRNA/rRNA methyltransferase SpoU type" evidence="3">
    <location>
        <begin position="105"/>
        <end position="240"/>
    </location>
</feature>
<dbReference type="RefSeq" id="WP_116480609.1">
    <property type="nucleotide sequence ID" value="NZ_QEKV01000016.1"/>
</dbReference>
<reference evidence="4 5" key="1">
    <citation type="submission" date="2018-04" db="EMBL/GenBank/DDBJ databases">
        <title>Genomic Encyclopedia of Type Strains, Phase IV (KMG-IV): sequencing the most valuable type-strain genomes for metagenomic binning, comparative biology and taxonomic classification.</title>
        <authorList>
            <person name="Goeker M."/>
        </authorList>
    </citation>
    <scope>NUCLEOTIDE SEQUENCE [LARGE SCALE GENOMIC DNA]</scope>
    <source>
        <strain evidence="4 5">DSM 20705</strain>
    </source>
</reference>
<dbReference type="GO" id="GO:0003723">
    <property type="term" value="F:RNA binding"/>
    <property type="evidence" value="ECO:0007669"/>
    <property type="project" value="InterPro"/>
</dbReference>
<accession>A0A2U1DLZ9</accession>
<dbReference type="Gene3D" id="3.30.1330.30">
    <property type="match status" value="1"/>
</dbReference>
<dbReference type="EMBL" id="QEKV01000016">
    <property type="protein sequence ID" value="PVY88714.1"/>
    <property type="molecule type" value="Genomic_DNA"/>
</dbReference>
<dbReference type="SUPFAM" id="SSF55315">
    <property type="entry name" value="L30e-like"/>
    <property type="match status" value="1"/>
</dbReference>
<dbReference type="SUPFAM" id="SSF75217">
    <property type="entry name" value="alpha/beta knot"/>
    <property type="match status" value="1"/>
</dbReference>
<dbReference type="GO" id="GO:0006396">
    <property type="term" value="P:RNA processing"/>
    <property type="evidence" value="ECO:0007669"/>
    <property type="project" value="InterPro"/>
</dbReference>
<evidence type="ECO:0000259" key="3">
    <source>
        <dbReference type="Pfam" id="PF00588"/>
    </source>
</evidence>
<dbReference type="InterPro" id="IPR001537">
    <property type="entry name" value="SpoU_MeTrfase"/>
</dbReference>
<evidence type="ECO:0000313" key="4">
    <source>
        <dbReference type="EMBL" id="PVY88714.1"/>
    </source>
</evidence>
<dbReference type="GO" id="GO:0032259">
    <property type="term" value="P:methylation"/>
    <property type="evidence" value="ECO:0007669"/>
    <property type="project" value="UniProtKB-KW"/>
</dbReference>
<dbReference type="InterPro" id="IPR029064">
    <property type="entry name" value="Ribosomal_eL30-like_sf"/>
</dbReference>
<name>A0A2U1DLZ9_9FIRM</name>
<dbReference type="Gene3D" id="3.40.1280.10">
    <property type="match status" value="1"/>
</dbReference>
<dbReference type="CDD" id="cd18095">
    <property type="entry name" value="SpoU-like_rRNA-MTase"/>
    <property type="match status" value="1"/>
</dbReference>
<dbReference type="Proteomes" id="UP000245793">
    <property type="component" value="Unassembled WGS sequence"/>
</dbReference>
<comment type="caution">
    <text evidence="4">The sequence shown here is derived from an EMBL/GenBank/DDBJ whole genome shotgun (WGS) entry which is preliminary data.</text>
</comment>
<dbReference type="Pfam" id="PF00588">
    <property type="entry name" value="SpoU_methylase"/>
    <property type="match status" value="1"/>
</dbReference>
<dbReference type="PANTHER" id="PTHR43191">
    <property type="entry name" value="RRNA METHYLTRANSFERASE 3"/>
    <property type="match status" value="1"/>
</dbReference>
<dbReference type="AlphaFoldDB" id="A0A2U1DLZ9"/>
<evidence type="ECO:0000256" key="2">
    <source>
        <dbReference type="ARBA" id="ARBA00022679"/>
    </source>
</evidence>
<dbReference type="InterPro" id="IPR029026">
    <property type="entry name" value="tRNA_m1G_MTases_N"/>
</dbReference>
<evidence type="ECO:0000313" key="5">
    <source>
        <dbReference type="Proteomes" id="UP000245793"/>
    </source>
</evidence>
<dbReference type="PANTHER" id="PTHR43191:SF2">
    <property type="entry name" value="RRNA METHYLTRANSFERASE 3, MITOCHONDRIAL"/>
    <property type="match status" value="1"/>
</dbReference>
<gene>
    <name evidence="4" type="ORF">C7381_1169</name>
</gene>
<sequence length="245" mass="27704">MITSKQNKKLKELNKIIDQKCSDNSLYALEGFTIFEEAIRENVEIVDVYVSESAENEFRSRYNQLYTTVKDDILRSLSKTKTGKDIIFVVKKPSKINIKEINDELVLLLDFLQDPGNLGTIIRTADAFGIKNILTVNNCVNVYNEKVLRSTMGSIFRVNVTSIELDDLRSLIERGYKLISTSPNGEKIAKFKFKTILALGNEANGISEEVFRESFKRVKIPMKGKTESLNVAIAAGISIYIMTEE</sequence>
<evidence type="ECO:0000256" key="1">
    <source>
        <dbReference type="ARBA" id="ARBA00022603"/>
    </source>
</evidence>
<organism evidence="4 5">
    <name type="scientific">Ezakiella coagulans</name>
    <dbReference type="NCBI Taxonomy" id="46507"/>
    <lineage>
        <taxon>Bacteria</taxon>
        <taxon>Bacillati</taxon>
        <taxon>Bacillota</taxon>
        <taxon>Tissierellia</taxon>
        <taxon>Ezakiella</taxon>
    </lineage>
</organism>
<proteinExistence type="predicted"/>